<gene>
    <name evidence="2" type="ORF">NS331_16700</name>
</gene>
<organism evidence="2 3">
    <name type="scientific">Pseudacidovorax intermedius</name>
    <dbReference type="NCBI Taxonomy" id="433924"/>
    <lineage>
        <taxon>Bacteria</taxon>
        <taxon>Pseudomonadati</taxon>
        <taxon>Pseudomonadota</taxon>
        <taxon>Betaproteobacteria</taxon>
        <taxon>Burkholderiales</taxon>
        <taxon>Comamonadaceae</taxon>
        <taxon>Pseudacidovorax</taxon>
    </lineage>
</organism>
<feature type="transmembrane region" description="Helical" evidence="1">
    <location>
        <begin position="159"/>
        <end position="181"/>
    </location>
</feature>
<dbReference type="AlphaFoldDB" id="A0A147GRB5"/>
<dbReference type="Proteomes" id="UP000072741">
    <property type="component" value="Unassembled WGS sequence"/>
</dbReference>
<comment type="caution">
    <text evidence="2">The sequence shown here is derived from an EMBL/GenBank/DDBJ whole genome shotgun (WGS) entry which is preliminary data.</text>
</comment>
<feature type="transmembrane region" description="Helical" evidence="1">
    <location>
        <begin position="83"/>
        <end position="103"/>
    </location>
</feature>
<feature type="transmembrane region" description="Helical" evidence="1">
    <location>
        <begin position="29"/>
        <end position="49"/>
    </location>
</feature>
<name>A0A147GRB5_9BURK</name>
<sequence>MPAWRIALLLLAGVAYAGASHWMMLYHPAAPWAVVVLLAPLWLTAMGLAGQYLGRAAVAVTAVAGLAGLALVFSGHAGDPNPLYVLQHVGINAVLALWFGGTLRPGQLSLIGQFAQRIHALTPDMRRYTARVTAVWTAYFCAVCVLSLAVYGLRPFEDWSLFSNVVTPIGVGALFVGEYLVRYRLHPEFERVRLIDAVRAFYAPAKQ</sequence>
<reference evidence="2 3" key="1">
    <citation type="journal article" date="2016" name="Front. Microbiol.">
        <title>Genomic Resource of Rice Seed Associated Bacteria.</title>
        <authorList>
            <person name="Midha S."/>
            <person name="Bansal K."/>
            <person name="Sharma S."/>
            <person name="Kumar N."/>
            <person name="Patil P.P."/>
            <person name="Chaudhry V."/>
            <person name="Patil P.B."/>
        </authorList>
    </citation>
    <scope>NUCLEOTIDE SEQUENCE [LARGE SCALE GENOMIC DNA]</scope>
    <source>
        <strain evidence="2 3">NS331</strain>
    </source>
</reference>
<dbReference type="PATRIC" id="fig|433924.3.peg.228"/>
<evidence type="ECO:0000313" key="2">
    <source>
        <dbReference type="EMBL" id="KTT17987.1"/>
    </source>
</evidence>
<keyword evidence="1" id="KW-0812">Transmembrane</keyword>
<keyword evidence="1" id="KW-0472">Membrane</keyword>
<dbReference type="RefSeq" id="WP_058643085.1">
    <property type="nucleotide sequence ID" value="NZ_LDSL01000108.1"/>
</dbReference>
<protein>
    <submittedName>
        <fullName evidence="2">Membrane protein</fullName>
    </submittedName>
</protein>
<evidence type="ECO:0000313" key="3">
    <source>
        <dbReference type="Proteomes" id="UP000072741"/>
    </source>
</evidence>
<proteinExistence type="predicted"/>
<dbReference type="EMBL" id="LDSL01000108">
    <property type="protein sequence ID" value="KTT17987.1"/>
    <property type="molecule type" value="Genomic_DNA"/>
</dbReference>
<keyword evidence="1" id="KW-1133">Transmembrane helix</keyword>
<evidence type="ECO:0000256" key="1">
    <source>
        <dbReference type="SAM" id="Phobius"/>
    </source>
</evidence>
<feature type="transmembrane region" description="Helical" evidence="1">
    <location>
        <begin position="134"/>
        <end position="153"/>
    </location>
</feature>
<feature type="transmembrane region" description="Helical" evidence="1">
    <location>
        <begin position="56"/>
        <end position="77"/>
    </location>
</feature>
<dbReference type="OrthoDB" id="8537043at2"/>
<keyword evidence="3" id="KW-1185">Reference proteome</keyword>
<accession>A0A147GRB5</accession>